<protein>
    <submittedName>
        <fullName evidence="6">Betaine-aldehyde dehydrogenase</fullName>
    </submittedName>
</protein>
<dbReference type="OrthoDB" id="6882680at2"/>
<feature type="domain" description="Aldehyde dehydrogenase" evidence="5">
    <location>
        <begin position="15"/>
        <end position="471"/>
    </location>
</feature>
<dbReference type="FunFam" id="3.40.309.10:FF:000009">
    <property type="entry name" value="Aldehyde dehydrogenase A"/>
    <property type="match status" value="1"/>
</dbReference>
<evidence type="ECO:0000256" key="4">
    <source>
        <dbReference type="RuleBase" id="RU003345"/>
    </source>
</evidence>
<dbReference type="AlphaFoldDB" id="A0A1X0AY47"/>
<keyword evidence="7" id="KW-1185">Reference proteome</keyword>
<dbReference type="PANTHER" id="PTHR42804:SF1">
    <property type="entry name" value="ALDEHYDE DEHYDROGENASE-RELATED"/>
    <property type="match status" value="1"/>
</dbReference>
<name>A0A1X0AY47_9MYCO</name>
<dbReference type="Pfam" id="PF00171">
    <property type="entry name" value="Aldedh"/>
    <property type="match status" value="1"/>
</dbReference>
<evidence type="ECO:0000256" key="1">
    <source>
        <dbReference type="ARBA" id="ARBA00009986"/>
    </source>
</evidence>
<dbReference type="PANTHER" id="PTHR42804">
    <property type="entry name" value="ALDEHYDE DEHYDROGENASE"/>
    <property type="match status" value="1"/>
</dbReference>
<dbReference type="InterPro" id="IPR016162">
    <property type="entry name" value="Ald_DH_N"/>
</dbReference>
<dbReference type="PROSITE" id="PS00687">
    <property type="entry name" value="ALDEHYDE_DEHYDR_GLU"/>
    <property type="match status" value="1"/>
</dbReference>
<evidence type="ECO:0000259" key="5">
    <source>
        <dbReference type="Pfam" id="PF00171"/>
    </source>
</evidence>
<dbReference type="Proteomes" id="UP000192448">
    <property type="component" value="Unassembled WGS sequence"/>
</dbReference>
<dbReference type="InterPro" id="IPR015590">
    <property type="entry name" value="Aldehyde_DH_dom"/>
</dbReference>
<keyword evidence="2 4" id="KW-0560">Oxidoreductase</keyword>
<gene>
    <name evidence="6" type="ORF">BST13_15895</name>
</gene>
<dbReference type="SUPFAM" id="SSF53720">
    <property type="entry name" value="ALDH-like"/>
    <property type="match status" value="1"/>
</dbReference>
<evidence type="ECO:0000313" key="6">
    <source>
        <dbReference type="EMBL" id="ORA34963.1"/>
    </source>
</evidence>
<proteinExistence type="inferred from homology"/>
<evidence type="ECO:0000313" key="7">
    <source>
        <dbReference type="Proteomes" id="UP000192448"/>
    </source>
</evidence>
<dbReference type="EMBL" id="MVHF01000014">
    <property type="protein sequence ID" value="ORA34963.1"/>
    <property type="molecule type" value="Genomic_DNA"/>
</dbReference>
<sequence length="474" mass="50350">MEVPHGRELFIGSRWVQPHGTELTDVVAPFTGKTVAQLPRPSVEDARDAVEGAVASFGAWHDLPLEERHEVVARFCAGLDKRIDDIVAMWALEAGMPHGNGLALTTDASVFWHRALDEALTAPWVEVRDTPMGKVEVRHEPVGPVVGVVAFNGPHMQFALAMIPALLAGNTVIIKLAPESRMLGYLFAAAAAEAEFPAGVLSILAGDADVSQYLVEHNDVAAVHFTGGTEVGRAVMHACADRVANVVLELGGKSAAIVAADADLEVTVPALVDAMALYSGQICLTMTRLVVAREIHDQVVAGLVAGLKALKVGDPTDPETNWGPLAAPRFLERAEGYIHRAVAEGATIAYGGRRPAGFDGYFLEPTLLTNVTRDMEVAQQEIFGPVYCVIPFDTIDEAIDIANDSRYGLSGSVFTSDPEVGLEVARRVQSGVFVVNATFPCLAAPFGGVKQSGFGREGGPEGLLSLTQMKCITL</sequence>
<dbReference type="Gene3D" id="3.40.605.10">
    <property type="entry name" value="Aldehyde Dehydrogenase, Chain A, domain 1"/>
    <property type="match status" value="1"/>
</dbReference>
<dbReference type="STRING" id="1927124.BST13_15895"/>
<feature type="active site" evidence="3">
    <location>
        <position position="249"/>
    </location>
</feature>
<comment type="caution">
    <text evidence="6">The sequence shown here is derived from an EMBL/GenBank/DDBJ whole genome shotgun (WGS) entry which is preliminary data.</text>
</comment>
<dbReference type="InterPro" id="IPR029510">
    <property type="entry name" value="Ald_DH_CS_GLU"/>
</dbReference>
<reference evidence="6 7" key="1">
    <citation type="submission" date="2017-02" db="EMBL/GenBank/DDBJ databases">
        <title>The new phylogeny of genus Mycobacterium.</title>
        <authorList>
            <person name="Tortoli E."/>
            <person name="Trovato A."/>
            <person name="Cirillo D.M."/>
        </authorList>
    </citation>
    <scope>NUCLEOTIDE SEQUENCE [LARGE SCALE GENOMIC DNA]</scope>
    <source>
        <strain evidence="6 7">RW6</strain>
    </source>
</reference>
<dbReference type="InterPro" id="IPR016163">
    <property type="entry name" value="Ald_DH_C"/>
</dbReference>
<dbReference type="Gene3D" id="3.40.309.10">
    <property type="entry name" value="Aldehyde Dehydrogenase, Chain A, domain 2"/>
    <property type="match status" value="1"/>
</dbReference>
<organism evidence="6 7">
    <name type="scientific">Mycobacterium aquaticum</name>
    <dbReference type="NCBI Taxonomy" id="1927124"/>
    <lineage>
        <taxon>Bacteria</taxon>
        <taxon>Bacillati</taxon>
        <taxon>Actinomycetota</taxon>
        <taxon>Actinomycetes</taxon>
        <taxon>Mycobacteriales</taxon>
        <taxon>Mycobacteriaceae</taxon>
        <taxon>Mycobacterium</taxon>
    </lineage>
</organism>
<comment type="similarity">
    <text evidence="1 4">Belongs to the aldehyde dehydrogenase family.</text>
</comment>
<dbReference type="InterPro" id="IPR016161">
    <property type="entry name" value="Ald_DH/histidinol_DH"/>
</dbReference>
<accession>A0A1X0AY47</accession>
<evidence type="ECO:0000256" key="2">
    <source>
        <dbReference type="ARBA" id="ARBA00023002"/>
    </source>
</evidence>
<dbReference type="GO" id="GO:0016620">
    <property type="term" value="F:oxidoreductase activity, acting on the aldehyde or oxo group of donors, NAD or NADP as acceptor"/>
    <property type="evidence" value="ECO:0007669"/>
    <property type="project" value="InterPro"/>
</dbReference>
<evidence type="ECO:0000256" key="3">
    <source>
        <dbReference type="PROSITE-ProRule" id="PRU10007"/>
    </source>
</evidence>